<organism evidence="7 8">
    <name type="scientific">Luteolibacter soli</name>
    <dbReference type="NCBI Taxonomy" id="3135280"/>
    <lineage>
        <taxon>Bacteria</taxon>
        <taxon>Pseudomonadati</taxon>
        <taxon>Verrucomicrobiota</taxon>
        <taxon>Verrucomicrobiia</taxon>
        <taxon>Verrucomicrobiales</taxon>
        <taxon>Verrucomicrobiaceae</taxon>
        <taxon>Luteolibacter</taxon>
    </lineage>
</organism>
<evidence type="ECO:0000256" key="4">
    <source>
        <dbReference type="ARBA" id="ARBA00022827"/>
    </source>
</evidence>
<keyword evidence="4" id="KW-0274">FAD</keyword>
<dbReference type="InterPro" id="IPR051473">
    <property type="entry name" value="P2Ox-like"/>
</dbReference>
<evidence type="ECO:0000313" key="8">
    <source>
        <dbReference type="Proteomes" id="UP001371305"/>
    </source>
</evidence>
<evidence type="ECO:0000256" key="1">
    <source>
        <dbReference type="ARBA" id="ARBA00001974"/>
    </source>
</evidence>
<keyword evidence="3" id="KW-0285">Flavoprotein</keyword>
<reference evidence="7 8" key="1">
    <citation type="submission" date="2024-04" db="EMBL/GenBank/DDBJ databases">
        <title>Luteolibacter sp. isolated from soil.</title>
        <authorList>
            <person name="An J."/>
        </authorList>
    </citation>
    <scope>NUCLEOTIDE SEQUENCE [LARGE SCALE GENOMIC DNA]</scope>
    <source>
        <strain evidence="7 8">Y139</strain>
    </source>
</reference>
<dbReference type="InterPro" id="IPR007867">
    <property type="entry name" value="GMC_OxRtase_C"/>
</dbReference>
<evidence type="ECO:0000256" key="5">
    <source>
        <dbReference type="ARBA" id="ARBA00023002"/>
    </source>
</evidence>
<keyword evidence="5" id="KW-0560">Oxidoreductase</keyword>
<protein>
    <submittedName>
        <fullName evidence="7">GMC oxidoreductase</fullName>
    </submittedName>
</protein>
<name>A0ABU9ATI9_9BACT</name>
<feature type="domain" description="Glucose-methanol-choline oxidoreductase C-terminal" evidence="6">
    <location>
        <begin position="416"/>
        <end position="544"/>
    </location>
</feature>
<comment type="cofactor">
    <cofactor evidence="1">
        <name>FAD</name>
        <dbReference type="ChEBI" id="CHEBI:57692"/>
    </cofactor>
</comment>
<accession>A0ABU9ATI9</accession>
<evidence type="ECO:0000259" key="6">
    <source>
        <dbReference type="Pfam" id="PF05199"/>
    </source>
</evidence>
<sequence>MVEDARSIPADSELSADLCIIGGGSAAISLALEYLKSGRQVILLPGGGPNQTAASIDLYRGRVSPSGTHEPLEENRLRMWGGTTTVWGGRIVPFDEVDFAKRQWISETGWPISLESLRNSISRACELSEAGIADFDAHSVFPEKQTEIITGFDNKELVSWPLERWSVPTDFSKRYRPDLDAAPNVRVLLHAHAIHLQMDAGGQRLMHVDAACSPGSNFRIKARDTVVACGALENARLLLASQDVLPAGIGNERDLVGRYYQSHRFGVCGTAELKDFSKNFIYDFEKDADGIYCRRRFWLTPQAQERHQVGNAVGFFFRTVSGASEHRNAMVSSVLLAKTLLGGAKKGPKRLCQIVKEQRHDLATHLGIVLKDGPSVFGQLAAVAYTRYFQKRRLPMVLPPKKTNRFPLFFQTEHAPLADSRVVLDPTCRDDFGMPRLDVRIRFSEVDFRTITTFVRVFQQRLESSGLGTFHLTDAEKEFLADPSRQPFNSNSHNIGTTRMAENPTNGVVDLNCKVHGVDNLYMAGSSVFPTSSHANPTLMIVALSLRLADHLKTKA</sequence>
<dbReference type="InterPro" id="IPR036188">
    <property type="entry name" value="FAD/NAD-bd_sf"/>
</dbReference>
<comment type="similarity">
    <text evidence="2">Belongs to the GMC oxidoreductase family.</text>
</comment>
<dbReference type="SUPFAM" id="SSF51905">
    <property type="entry name" value="FAD/NAD(P)-binding domain"/>
    <property type="match status" value="1"/>
</dbReference>
<dbReference type="RefSeq" id="WP_341404439.1">
    <property type="nucleotide sequence ID" value="NZ_JBBUKT010000003.1"/>
</dbReference>
<evidence type="ECO:0000256" key="3">
    <source>
        <dbReference type="ARBA" id="ARBA00022630"/>
    </source>
</evidence>
<evidence type="ECO:0000313" key="7">
    <source>
        <dbReference type="EMBL" id="MEK7950838.1"/>
    </source>
</evidence>
<dbReference type="Proteomes" id="UP001371305">
    <property type="component" value="Unassembled WGS sequence"/>
</dbReference>
<comment type="caution">
    <text evidence="7">The sequence shown here is derived from an EMBL/GenBank/DDBJ whole genome shotgun (WGS) entry which is preliminary data.</text>
</comment>
<dbReference type="PANTHER" id="PTHR42784">
    <property type="entry name" value="PYRANOSE 2-OXIDASE"/>
    <property type="match status" value="1"/>
</dbReference>
<dbReference type="Gene3D" id="3.50.50.60">
    <property type="entry name" value="FAD/NAD(P)-binding domain"/>
    <property type="match status" value="2"/>
</dbReference>
<evidence type="ECO:0000256" key="2">
    <source>
        <dbReference type="ARBA" id="ARBA00010790"/>
    </source>
</evidence>
<dbReference type="Pfam" id="PF05199">
    <property type="entry name" value="GMC_oxred_C"/>
    <property type="match status" value="1"/>
</dbReference>
<keyword evidence="8" id="KW-1185">Reference proteome</keyword>
<gene>
    <name evidence="7" type="ORF">WKV53_10040</name>
</gene>
<dbReference type="EMBL" id="JBBUKT010000003">
    <property type="protein sequence ID" value="MEK7950838.1"/>
    <property type="molecule type" value="Genomic_DNA"/>
</dbReference>
<dbReference type="PANTHER" id="PTHR42784:SF1">
    <property type="entry name" value="PYRANOSE 2-OXIDASE"/>
    <property type="match status" value="1"/>
</dbReference>
<proteinExistence type="inferred from homology"/>